<sequence length="143" mass="15619">MKISREDLAWFSMVLWGVWFNRNQMVHNKSRRDPGELVSWVAGLLEEFQGTHKSLNSSLSLAVAVVKDGWSPPPPGCLKLNSDVAIPIGGTFFGVGAVIRDSASKVVWAMLKFMQGCFSTEVCEALALREGLCLVKLHGLSVG</sequence>
<dbReference type="PANTHER" id="PTHR47074:SF48">
    <property type="entry name" value="POLYNUCLEOTIDYL TRANSFERASE, RIBONUCLEASE H-LIKE SUPERFAMILY PROTEIN"/>
    <property type="match status" value="1"/>
</dbReference>
<dbReference type="InterPro" id="IPR052929">
    <property type="entry name" value="RNase_H-like_EbsB-rel"/>
</dbReference>
<dbReference type="PANTHER" id="PTHR47074">
    <property type="entry name" value="BNAC02G40300D PROTEIN"/>
    <property type="match status" value="1"/>
</dbReference>
<feature type="domain" description="RNase H type-1" evidence="1">
    <location>
        <begin position="94"/>
        <end position="140"/>
    </location>
</feature>
<evidence type="ECO:0000313" key="2">
    <source>
        <dbReference type="EMBL" id="KAI9201731.1"/>
    </source>
</evidence>
<proteinExistence type="predicted"/>
<dbReference type="AlphaFoldDB" id="A0AAD5JJT3"/>
<accession>A0AAD5JJT3</accession>
<dbReference type="GO" id="GO:0004523">
    <property type="term" value="F:RNA-DNA hybrid ribonuclease activity"/>
    <property type="evidence" value="ECO:0007669"/>
    <property type="project" value="InterPro"/>
</dbReference>
<protein>
    <recommendedName>
        <fullName evidence="1">RNase H type-1 domain-containing protein</fullName>
    </recommendedName>
</protein>
<comment type="caution">
    <text evidence="2">The sequence shown here is derived from an EMBL/GenBank/DDBJ whole genome shotgun (WGS) entry which is preliminary data.</text>
</comment>
<gene>
    <name evidence="2" type="ORF">LWI28_028244</name>
</gene>
<dbReference type="InterPro" id="IPR002156">
    <property type="entry name" value="RNaseH_domain"/>
</dbReference>
<dbReference type="Proteomes" id="UP001064489">
    <property type="component" value="Chromosome 9"/>
</dbReference>
<dbReference type="GO" id="GO:0003676">
    <property type="term" value="F:nucleic acid binding"/>
    <property type="evidence" value="ECO:0007669"/>
    <property type="project" value="InterPro"/>
</dbReference>
<evidence type="ECO:0000313" key="3">
    <source>
        <dbReference type="Proteomes" id="UP001064489"/>
    </source>
</evidence>
<evidence type="ECO:0000259" key="1">
    <source>
        <dbReference type="Pfam" id="PF13456"/>
    </source>
</evidence>
<dbReference type="Pfam" id="PF13456">
    <property type="entry name" value="RVT_3"/>
    <property type="match status" value="1"/>
</dbReference>
<keyword evidence="3" id="KW-1185">Reference proteome</keyword>
<organism evidence="2 3">
    <name type="scientific">Acer negundo</name>
    <name type="common">Box elder</name>
    <dbReference type="NCBI Taxonomy" id="4023"/>
    <lineage>
        <taxon>Eukaryota</taxon>
        <taxon>Viridiplantae</taxon>
        <taxon>Streptophyta</taxon>
        <taxon>Embryophyta</taxon>
        <taxon>Tracheophyta</taxon>
        <taxon>Spermatophyta</taxon>
        <taxon>Magnoliopsida</taxon>
        <taxon>eudicotyledons</taxon>
        <taxon>Gunneridae</taxon>
        <taxon>Pentapetalae</taxon>
        <taxon>rosids</taxon>
        <taxon>malvids</taxon>
        <taxon>Sapindales</taxon>
        <taxon>Sapindaceae</taxon>
        <taxon>Hippocastanoideae</taxon>
        <taxon>Acereae</taxon>
        <taxon>Acer</taxon>
    </lineage>
</organism>
<name>A0AAD5JJT3_ACENE</name>
<reference evidence="2" key="1">
    <citation type="journal article" date="2022" name="Plant J.">
        <title>Strategies of tolerance reflected in two North American maple genomes.</title>
        <authorList>
            <person name="McEvoy S.L."/>
            <person name="Sezen U.U."/>
            <person name="Trouern-Trend A."/>
            <person name="McMahon S.M."/>
            <person name="Schaberg P.G."/>
            <person name="Yang J."/>
            <person name="Wegrzyn J.L."/>
            <person name="Swenson N.G."/>
        </authorList>
    </citation>
    <scope>NUCLEOTIDE SEQUENCE</scope>
    <source>
        <strain evidence="2">91603</strain>
    </source>
</reference>
<dbReference type="EMBL" id="JAJSOW010000001">
    <property type="protein sequence ID" value="KAI9201731.1"/>
    <property type="molecule type" value="Genomic_DNA"/>
</dbReference>
<reference evidence="2" key="2">
    <citation type="submission" date="2023-02" db="EMBL/GenBank/DDBJ databases">
        <authorList>
            <person name="Swenson N.G."/>
            <person name="Wegrzyn J.L."/>
            <person name="Mcevoy S.L."/>
        </authorList>
    </citation>
    <scope>NUCLEOTIDE SEQUENCE</scope>
    <source>
        <strain evidence="2">91603</strain>
        <tissue evidence="2">Leaf</tissue>
    </source>
</reference>